<accession>A0A1J1GU31</accession>
<name>A0A1J1GU31_PLAGA</name>
<keyword evidence="2" id="KW-0812">Transmembrane</keyword>
<protein>
    <recommendedName>
        <fullName evidence="5">Fam-h protein</fullName>
    </recommendedName>
</protein>
<feature type="transmembrane region" description="Helical" evidence="2">
    <location>
        <begin position="212"/>
        <end position="232"/>
    </location>
</feature>
<sequence length="241" mass="28321">MSTTKIYNKSRKKMMINFFIKIIIFTFLIWMLQDSSNKCKINLEKKLNLESKRSLAESKKELNSESEVIKMCISGELTFFKQRDVAKVTLHLKKKKKDESDKKVEETNEEIEEKIIEMDDLNKKLDEFNDMLEELNEMMENKLENDTLDDMDIEKGYLIETIKKKNKISFNKKKLCKYLKKLKPEPIVSILFLPFVACILSMITFATNNFQLYNITVLFLSLSLILTSILVINTKENKNVS</sequence>
<dbReference type="GeneID" id="39730468"/>
<feature type="coiled-coil region" evidence="1">
    <location>
        <begin position="90"/>
        <end position="149"/>
    </location>
</feature>
<keyword evidence="1" id="KW-0175">Coiled coil</keyword>
<evidence type="ECO:0008006" key="5">
    <source>
        <dbReference type="Google" id="ProtNLM"/>
    </source>
</evidence>
<gene>
    <name evidence="3" type="ORF">PGAL8A_00194200</name>
</gene>
<evidence type="ECO:0000313" key="4">
    <source>
        <dbReference type="Proteomes" id="UP000220797"/>
    </source>
</evidence>
<comment type="caution">
    <text evidence="3">The sequence shown here is derived from an EMBL/GenBank/DDBJ whole genome shotgun (WGS) entry which is preliminary data.</text>
</comment>
<organism evidence="3 4">
    <name type="scientific">Plasmodium gallinaceum</name>
    <dbReference type="NCBI Taxonomy" id="5849"/>
    <lineage>
        <taxon>Eukaryota</taxon>
        <taxon>Sar</taxon>
        <taxon>Alveolata</taxon>
        <taxon>Apicomplexa</taxon>
        <taxon>Aconoidasida</taxon>
        <taxon>Haemosporida</taxon>
        <taxon>Plasmodiidae</taxon>
        <taxon>Plasmodium</taxon>
        <taxon>Plasmodium (Haemamoeba)</taxon>
    </lineage>
</organism>
<proteinExistence type="predicted"/>
<dbReference type="AlphaFoldDB" id="A0A1J1GU31"/>
<keyword evidence="2" id="KW-1133">Transmembrane helix</keyword>
<dbReference type="EMBL" id="CVMV01000030">
    <property type="protein sequence ID" value="CRG94545.1"/>
    <property type="molecule type" value="Genomic_DNA"/>
</dbReference>
<reference evidence="3" key="1">
    <citation type="submission" date="2015-04" db="EMBL/GenBank/DDBJ databases">
        <authorList>
            <consortium name="Pathogen Informatics"/>
        </authorList>
    </citation>
    <scope>NUCLEOTIDE SEQUENCE [LARGE SCALE GENOMIC DNA]</scope>
    <source>
        <strain evidence="3">8A</strain>
    </source>
</reference>
<feature type="transmembrane region" description="Helical" evidence="2">
    <location>
        <begin position="187"/>
        <end position="206"/>
    </location>
</feature>
<dbReference type="VEuPathDB" id="PlasmoDB:PGAL8A_00194200"/>
<feature type="transmembrane region" description="Helical" evidence="2">
    <location>
        <begin position="14"/>
        <end position="32"/>
    </location>
</feature>
<keyword evidence="2" id="KW-0472">Membrane</keyword>
<evidence type="ECO:0000313" key="3">
    <source>
        <dbReference type="EMBL" id="CRG94545.1"/>
    </source>
</evidence>
<dbReference type="Proteomes" id="UP000220797">
    <property type="component" value="Unassembled WGS sequence"/>
</dbReference>
<evidence type="ECO:0000256" key="1">
    <source>
        <dbReference type="SAM" id="Coils"/>
    </source>
</evidence>
<dbReference type="RefSeq" id="XP_028527360.1">
    <property type="nucleotide sequence ID" value="XM_028670626.1"/>
</dbReference>
<keyword evidence="4" id="KW-1185">Reference proteome</keyword>
<evidence type="ECO:0000256" key="2">
    <source>
        <dbReference type="SAM" id="Phobius"/>
    </source>
</evidence>